<proteinExistence type="predicted"/>
<dbReference type="GO" id="GO:0006302">
    <property type="term" value="P:double-strand break repair"/>
    <property type="evidence" value="ECO:0007669"/>
    <property type="project" value="InterPro"/>
</dbReference>
<dbReference type="RefSeq" id="WP_085009421.1">
    <property type="nucleotide sequence ID" value="NZ_NAAD01000003.1"/>
</dbReference>
<protein>
    <submittedName>
        <fullName evidence="3">Nuclease SbcCD subunit C</fullName>
    </submittedName>
</protein>
<keyword evidence="4" id="KW-1185">Reference proteome</keyword>
<feature type="domain" description="RecF/RecN/SMC N-terminal" evidence="2">
    <location>
        <begin position="4"/>
        <end position="774"/>
    </location>
</feature>
<dbReference type="PANTHER" id="PTHR32114">
    <property type="entry name" value="ABC TRANSPORTER ABCH.3"/>
    <property type="match status" value="1"/>
</dbReference>
<dbReference type="GO" id="GO:0016887">
    <property type="term" value="F:ATP hydrolysis activity"/>
    <property type="evidence" value="ECO:0007669"/>
    <property type="project" value="InterPro"/>
</dbReference>
<sequence>MRILSIRLKNIKSHRDLDLSFSPGINVLAGPNGIGKSTIFEAIGYALFGVDAQSFVGNVERFISIGAKKGEITILFEARKERFQVSRTVGTPAKWLLAKEVGGAFEVEEHKDIRETEARLKELLGLENGRSLAEQFELVIGPFQHEFLGPFVIRQPTRRRDKFDEILGIDTWRKTFTRSNALLKAIANKVSVLESAIGPLKEQLAVLPEKRSAHKDAIQHLARTEQECHGKGQELQKLEEQLVEIDRREQKIKALGTEIDKLKERIDNGRERVAAQKILIAEAEKSRRVVSENMAGKQACEQAEKRLVELREQAKVQHRLEQEMAQFEKQLSALTARHAAESKAIERAMLEVADEERNLTEKRRTLEVDPTTRKLAARLPEVREAIIAVRSRLGQLDGRRTGLEEGKDKLAEGICPFFQDPCLNIAEKPPGDLFSTRLAELAAEREAMEKELARLEQTEKEASRAAEQLKAFEVQLRTLDEQAAGLAIKLKANQERAAGLERSGRDRDALQRQLTEKQTALKEYANLAAMIEQMEAEQKRHRPARDLYMAHREQASRLEGLQTELRKFEQLLARLQQDLRTGETELKAESREYDTVRHQALRRQKDELGREVGALGQKAVGLGKDVKRLADEIDRLKQIETEITARQAQVRTWKEKEKLVRFLRNRVFRNVSSYLSERFREEISQRANRIYRIIAEADEELAWGEEYRIVLRDLHEGRLRERADDQLSGGQTMSAVVALRLAMLQTIGARIAFFDEPTSNLDAARRENLARAFRAIDVGREEVTEHWYDQLFLISHDIAFSEITDQILDLEGQTETN</sequence>
<comment type="caution">
    <text evidence="3">The sequence shown here is derived from an EMBL/GenBank/DDBJ whole genome shotgun (WGS) entry which is preliminary data.</text>
</comment>
<evidence type="ECO:0000313" key="3">
    <source>
        <dbReference type="EMBL" id="ORJ62408.1"/>
    </source>
</evidence>
<name>A0A1X0YB60_9BACT</name>
<gene>
    <name evidence="3" type="ORF">B5V00_03750</name>
</gene>
<evidence type="ECO:0000256" key="1">
    <source>
        <dbReference type="SAM" id="Coils"/>
    </source>
</evidence>
<dbReference type="PANTHER" id="PTHR32114:SF2">
    <property type="entry name" value="ABC TRANSPORTER ABCH.3"/>
    <property type="match status" value="1"/>
</dbReference>
<dbReference type="Pfam" id="PF02463">
    <property type="entry name" value="SMC_N"/>
    <property type="match status" value="1"/>
</dbReference>
<dbReference type="SUPFAM" id="SSF52540">
    <property type="entry name" value="P-loop containing nucleoside triphosphate hydrolases"/>
    <property type="match status" value="2"/>
</dbReference>
<evidence type="ECO:0000313" key="4">
    <source>
        <dbReference type="Proteomes" id="UP000193136"/>
    </source>
</evidence>
<dbReference type="EMBL" id="NAAD01000003">
    <property type="protein sequence ID" value="ORJ62408.1"/>
    <property type="molecule type" value="Genomic_DNA"/>
</dbReference>
<accession>A0A1X0YB60</accession>
<evidence type="ECO:0000259" key="2">
    <source>
        <dbReference type="Pfam" id="PF02463"/>
    </source>
</evidence>
<dbReference type="Gene3D" id="3.40.50.300">
    <property type="entry name" value="P-loop containing nucleotide triphosphate hydrolases"/>
    <property type="match status" value="2"/>
</dbReference>
<dbReference type="AlphaFoldDB" id="A0A1X0YB60"/>
<feature type="coiled-coil region" evidence="1">
    <location>
        <begin position="438"/>
        <end position="482"/>
    </location>
</feature>
<dbReference type="InterPro" id="IPR003395">
    <property type="entry name" value="RecF/RecN/SMC_N"/>
</dbReference>
<feature type="coiled-coil region" evidence="1">
    <location>
        <begin position="221"/>
        <end position="365"/>
    </location>
</feature>
<dbReference type="STRING" id="1969733.B5V00_03750"/>
<reference evidence="3 4" key="1">
    <citation type="submission" date="2017-03" db="EMBL/GenBank/DDBJ databases">
        <title>Genome sequence of Geothermobacter sp. EPR-M, Deep-Sea Iron Reducer.</title>
        <authorList>
            <person name="Tully B."/>
            <person name="Savalia P."/>
            <person name="Abuyen K."/>
            <person name="Baughan C."/>
            <person name="Romero E."/>
            <person name="Ronkowski C."/>
            <person name="Torres B."/>
            <person name="Tremblay J."/>
            <person name="Trujillo A."/>
            <person name="Tyler M."/>
            <person name="Perez-Rodriguez I."/>
            <person name="Amend J."/>
        </authorList>
    </citation>
    <scope>NUCLEOTIDE SEQUENCE [LARGE SCALE GENOMIC DNA]</scope>
    <source>
        <strain evidence="3 4">EPR-M</strain>
    </source>
</reference>
<feature type="coiled-coil region" evidence="1">
    <location>
        <begin position="507"/>
        <end position="592"/>
    </location>
</feature>
<keyword evidence="1" id="KW-0175">Coiled coil</keyword>
<dbReference type="Proteomes" id="UP000193136">
    <property type="component" value="Unassembled WGS sequence"/>
</dbReference>
<organism evidence="3 4">
    <name type="scientific">Geothermobacter hydrogeniphilus</name>
    <dbReference type="NCBI Taxonomy" id="1969733"/>
    <lineage>
        <taxon>Bacteria</taxon>
        <taxon>Pseudomonadati</taxon>
        <taxon>Thermodesulfobacteriota</taxon>
        <taxon>Desulfuromonadia</taxon>
        <taxon>Desulfuromonadales</taxon>
        <taxon>Geothermobacteraceae</taxon>
        <taxon>Geothermobacter</taxon>
    </lineage>
</organism>
<dbReference type="InterPro" id="IPR027417">
    <property type="entry name" value="P-loop_NTPase"/>
</dbReference>
<dbReference type="OrthoDB" id="9795626at2"/>